<evidence type="ECO:0000256" key="3">
    <source>
        <dbReference type="ARBA" id="ARBA00022842"/>
    </source>
</evidence>
<dbReference type="InterPro" id="IPR029903">
    <property type="entry name" value="RmlD-like-bd"/>
</dbReference>
<comment type="caution">
    <text evidence="5">The sequence shown here is derived from an EMBL/GenBank/DDBJ whole genome shotgun (WGS) entry which is preliminary data.</text>
</comment>
<name>A0ABP0LLI5_9DINO</name>
<evidence type="ECO:0000313" key="5">
    <source>
        <dbReference type="EMBL" id="CAK9039454.1"/>
    </source>
</evidence>
<protein>
    <submittedName>
        <fullName evidence="5">Glucose-1-phosphate thymidylyltransferase (dTDP-glucose pyrophosphorylase) (dTDP-glucose synthase)</fullName>
    </submittedName>
</protein>
<dbReference type="InterPro" id="IPR005907">
    <property type="entry name" value="G1P_thy_trans_s"/>
</dbReference>
<evidence type="ECO:0000313" key="7">
    <source>
        <dbReference type="Proteomes" id="UP001642464"/>
    </source>
</evidence>
<keyword evidence="1" id="KW-0808">Transferase</keyword>
<evidence type="ECO:0000259" key="4">
    <source>
        <dbReference type="Pfam" id="PF04321"/>
    </source>
</evidence>
<dbReference type="SUPFAM" id="SSF51735">
    <property type="entry name" value="NAD(P)-binding Rossmann-fold domains"/>
    <property type="match status" value="1"/>
</dbReference>
<dbReference type="InterPro" id="IPR005913">
    <property type="entry name" value="dTDP_dehydrorham_reduct"/>
</dbReference>
<feature type="domain" description="RmlD-like substrate binding" evidence="4">
    <location>
        <begin position="1"/>
        <end position="269"/>
    </location>
</feature>
<dbReference type="NCBIfam" id="TIGR01214">
    <property type="entry name" value="rmlD"/>
    <property type="match status" value="1"/>
</dbReference>
<dbReference type="InterPro" id="IPR036291">
    <property type="entry name" value="NAD(P)-bd_dom_sf"/>
</dbReference>
<gene>
    <name evidence="5" type="ORF">SCF082_LOCUS23081</name>
    <name evidence="6" type="ORF">SCF082_LOCUS24190</name>
</gene>
<evidence type="ECO:0000256" key="1">
    <source>
        <dbReference type="ARBA" id="ARBA00022679"/>
    </source>
</evidence>
<keyword evidence="2" id="KW-0548">Nucleotidyltransferase</keyword>
<dbReference type="SUPFAM" id="SSF53448">
    <property type="entry name" value="Nucleotide-diphospho-sugar transferases"/>
    <property type="match status" value="1"/>
</dbReference>
<organism evidence="5 7">
    <name type="scientific">Durusdinium trenchii</name>
    <dbReference type="NCBI Taxonomy" id="1381693"/>
    <lineage>
        <taxon>Eukaryota</taxon>
        <taxon>Sar</taxon>
        <taxon>Alveolata</taxon>
        <taxon>Dinophyceae</taxon>
        <taxon>Suessiales</taxon>
        <taxon>Symbiodiniaceae</taxon>
        <taxon>Durusdinium</taxon>
    </lineage>
</organism>
<keyword evidence="7" id="KW-1185">Reference proteome</keyword>
<dbReference type="EMBL" id="CAXAMM010017779">
    <property type="protein sequence ID" value="CAK9041963.1"/>
    <property type="molecule type" value="Genomic_DNA"/>
</dbReference>
<sequence length="540" mass="59434">MRILLFGYNGQVARCLRDEAGNMHEVTALGSADADLMRPGIAAGAINANEPEIIINAAAYTAVDKAEEEKAAAHRLNAEAPAEMAQAAKNIGAPFIHISTDYVFNGRRETPYKEDNATDPLNVYGESKLAGEYAVLKENADAVILRTSWVFSEYGGNFVKTMLRLAKERDALNIVDDQIGGPTSARDIARALLTIAEKKHRGAKGGGIYHFQGAPTLSWAGFAKAIFDIAGANVDVTPIPTAEFPTPAMRPLRTVMDCARVERTRLFPVTRGVSKQLTPVYDKPMIYYPLSVLMLAEIRDILIITTPEDQPSFQRLLEDGSEWGVNIEYAVQPSPDGLAQAFIIGEDFIDGDKCALILGDNIFYGQGLTDHLRAAATLEAGAEIFAYQVTDPERYGVVEFDQNGSVVSIEEKPSKPKSQYAATGLYFYDETVVDRAKRVKPSARGELEITTLNEMYMRDGQLRAQILGRGFAWLDTGTHESLLEAAHFVQTIETRQGLKVSCPEEIAYRLGFIDGQQLRALAEPLKKNQYGQYLLRLIDQ</sequence>
<dbReference type="Gene3D" id="3.40.50.720">
    <property type="entry name" value="NAD(P)-binding Rossmann-like Domain"/>
    <property type="match status" value="1"/>
</dbReference>
<dbReference type="PANTHER" id="PTHR43532">
    <property type="entry name" value="GLUCOSE-1-PHOSPHATE THYMIDYLYLTRANSFERASE"/>
    <property type="match status" value="1"/>
</dbReference>
<dbReference type="Gene3D" id="3.90.25.10">
    <property type="entry name" value="UDP-galactose 4-epimerase, domain 1"/>
    <property type="match status" value="1"/>
</dbReference>
<proteinExistence type="predicted"/>
<evidence type="ECO:0000313" key="6">
    <source>
        <dbReference type="EMBL" id="CAK9041963.1"/>
    </source>
</evidence>
<keyword evidence="3" id="KW-0460">Magnesium</keyword>
<dbReference type="Gene3D" id="3.90.550.10">
    <property type="entry name" value="Spore Coat Polysaccharide Biosynthesis Protein SpsA, Chain A"/>
    <property type="match status" value="1"/>
</dbReference>
<dbReference type="CDD" id="cd02538">
    <property type="entry name" value="G1P_TT_short"/>
    <property type="match status" value="1"/>
</dbReference>
<evidence type="ECO:0000256" key="2">
    <source>
        <dbReference type="ARBA" id="ARBA00022695"/>
    </source>
</evidence>
<dbReference type="EMBL" id="CAXAMM010016668">
    <property type="protein sequence ID" value="CAK9039454.1"/>
    <property type="molecule type" value="Genomic_DNA"/>
</dbReference>
<reference evidence="5 7" key="1">
    <citation type="submission" date="2024-02" db="EMBL/GenBank/DDBJ databases">
        <authorList>
            <person name="Chen Y."/>
            <person name="Shah S."/>
            <person name="Dougan E. K."/>
            <person name="Thang M."/>
            <person name="Chan C."/>
        </authorList>
    </citation>
    <scope>NUCLEOTIDE SEQUENCE [LARGE SCALE GENOMIC DNA]</scope>
</reference>
<dbReference type="InterPro" id="IPR029044">
    <property type="entry name" value="Nucleotide-diphossugar_trans"/>
</dbReference>
<dbReference type="CDD" id="cd05254">
    <property type="entry name" value="dTDP_HR_like_SDR_e"/>
    <property type="match status" value="1"/>
</dbReference>
<accession>A0ABP0LLI5</accession>
<dbReference type="PANTHER" id="PTHR43532:SF1">
    <property type="entry name" value="GLUCOSE-1-PHOSPHATE THYMIDYLYLTRANSFERASE 1"/>
    <property type="match status" value="1"/>
</dbReference>
<dbReference type="NCBIfam" id="TIGR01207">
    <property type="entry name" value="rmlA"/>
    <property type="match status" value="1"/>
</dbReference>
<dbReference type="Pfam" id="PF04321">
    <property type="entry name" value="RmlD_sub_bind"/>
    <property type="match status" value="1"/>
</dbReference>
<dbReference type="Proteomes" id="UP001642464">
    <property type="component" value="Unassembled WGS sequence"/>
</dbReference>